<feature type="domain" description="Peptidase S8/S53" evidence="7">
    <location>
        <begin position="2"/>
        <end position="120"/>
    </location>
</feature>
<dbReference type="EMBL" id="JBHSBC010000053">
    <property type="protein sequence ID" value="MFC3986355.1"/>
    <property type="molecule type" value="Genomic_DNA"/>
</dbReference>
<dbReference type="Pfam" id="PF00082">
    <property type="entry name" value="Peptidase_S8"/>
    <property type="match status" value="1"/>
</dbReference>
<evidence type="ECO:0000259" key="7">
    <source>
        <dbReference type="Pfam" id="PF00082"/>
    </source>
</evidence>
<dbReference type="PANTHER" id="PTHR43806">
    <property type="entry name" value="PEPTIDASE S8"/>
    <property type="match status" value="1"/>
</dbReference>
<keyword evidence="3" id="KW-0378">Hydrolase</keyword>
<dbReference type="InterPro" id="IPR000209">
    <property type="entry name" value="Peptidase_S8/S53_dom"/>
</dbReference>
<keyword evidence="9" id="KW-0808">Transferase</keyword>
<evidence type="ECO:0000256" key="3">
    <source>
        <dbReference type="ARBA" id="ARBA00022801"/>
    </source>
</evidence>
<evidence type="ECO:0000256" key="5">
    <source>
        <dbReference type="PROSITE-ProRule" id="PRU01240"/>
    </source>
</evidence>
<dbReference type="Pfam" id="PF00583">
    <property type="entry name" value="Acetyltransf_1"/>
    <property type="match status" value="1"/>
</dbReference>
<evidence type="ECO:0000313" key="10">
    <source>
        <dbReference type="Proteomes" id="UP001595698"/>
    </source>
</evidence>
<dbReference type="SUPFAM" id="SSF52743">
    <property type="entry name" value="Subtilisin-like"/>
    <property type="match status" value="1"/>
</dbReference>
<evidence type="ECO:0000256" key="2">
    <source>
        <dbReference type="ARBA" id="ARBA00022670"/>
    </source>
</evidence>
<keyword evidence="2" id="KW-0645">Protease</keyword>
<protein>
    <submittedName>
        <fullName evidence="9">GNAT family N-acetyltransferase</fullName>
        <ecNumber evidence="9">2.3.1.-</ecNumber>
    </submittedName>
</protein>
<feature type="non-terminal residue" evidence="9">
    <location>
        <position position="1"/>
    </location>
</feature>
<evidence type="ECO:0000256" key="6">
    <source>
        <dbReference type="SAM" id="MobiDB-lite"/>
    </source>
</evidence>
<dbReference type="GO" id="GO:0016746">
    <property type="term" value="F:acyltransferase activity"/>
    <property type="evidence" value="ECO:0007669"/>
    <property type="project" value="UniProtKB-KW"/>
</dbReference>
<dbReference type="PROSITE" id="PS51892">
    <property type="entry name" value="SUBTILASE"/>
    <property type="match status" value="1"/>
</dbReference>
<comment type="caution">
    <text evidence="9">The sequence shown here is derived from an EMBL/GenBank/DDBJ whole genome shotgun (WGS) entry which is preliminary data.</text>
</comment>
<keyword evidence="4" id="KW-0720">Serine protease</keyword>
<dbReference type="PANTHER" id="PTHR43806:SF11">
    <property type="entry name" value="CEREVISIN-RELATED"/>
    <property type="match status" value="1"/>
</dbReference>
<evidence type="ECO:0000313" key="9">
    <source>
        <dbReference type="EMBL" id="MFC3986355.1"/>
    </source>
</evidence>
<name>A0ABV8FED9_9ACTN</name>
<dbReference type="Gene3D" id="3.40.630.30">
    <property type="match status" value="1"/>
</dbReference>
<reference evidence="10" key="1">
    <citation type="journal article" date="2019" name="Int. J. Syst. Evol. Microbiol.">
        <title>The Global Catalogue of Microorganisms (GCM) 10K type strain sequencing project: providing services to taxonomists for standard genome sequencing and annotation.</title>
        <authorList>
            <consortium name="The Broad Institute Genomics Platform"/>
            <consortium name="The Broad Institute Genome Sequencing Center for Infectious Disease"/>
            <person name="Wu L."/>
            <person name="Ma J."/>
        </authorList>
    </citation>
    <scope>NUCLEOTIDE SEQUENCE [LARGE SCALE GENOMIC DNA]</scope>
    <source>
        <strain evidence="10">TBRC 7912</strain>
    </source>
</reference>
<dbReference type="InterPro" id="IPR050131">
    <property type="entry name" value="Peptidase_S8_subtilisin-like"/>
</dbReference>
<dbReference type="InterPro" id="IPR016181">
    <property type="entry name" value="Acyl_CoA_acyltransferase"/>
</dbReference>
<feature type="compositionally biased region" description="Basic and acidic residues" evidence="6">
    <location>
        <begin position="156"/>
        <end position="167"/>
    </location>
</feature>
<dbReference type="Gene3D" id="3.40.50.200">
    <property type="entry name" value="Peptidase S8/S53 domain"/>
    <property type="match status" value="1"/>
</dbReference>
<comment type="caution">
    <text evidence="5">Lacks conserved residue(s) required for the propagation of feature annotation.</text>
</comment>
<organism evidence="9 10">
    <name type="scientific">Streptosporangium jomthongense</name>
    <dbReference type="NCBI Taxonomy" id="1193683"/>
    <lineage>
        <taxon>Bacteria</taxon>
        <taxon>Bacillati</taxon>
        <taxon>Actinomycetota</taxon>
        <taxon>Actinomycetes</taxon>
        <taxon>Streptosporangiales</taxon>
        <taxon>Streptosporangiaceae</taxon>
        <taxon>Streptosporangium</taxon>
    </lineage>
</organism>
<evidence type="ECO:0000256" key="1">
    <source>
        <dbReference type="ARBA" id="ARBA00011073"/>
    </source>
</evidence>
<dbReference type="EC" id="2.3.1.-" evidence="9"/>
<proteinExistence type="inferred from homology"/>
<gene>
    <name evidence="9" type="ORF">ACFOYY_39930</name>
</gene>
<dbReference type="InterPro" id="IPR000182">
    <property type="entry name" value="GNAT_dom"/>
</dbReference>
<feature type="region of interest" description="Disordered" evidence="6">
    <location>
        <begin position="151"/>
        <end position="202"/>
    </location>
</feature>
<keyword evidence="9" id="KW-0012">Acyltransferase</keyword>
<keyword evidence="10" id="KW-1185">Reference proteome</keyword>
<dbReference type="Proteomes" id="UP001595698">
    <property type="component" value="Unassembled WGS sequence"/>
</dbReference>
<dbReference type="CDD" id="cd04301">
    <property type="entry name" value="NAT_SF"/>
    <property type="match status" value="1"/>
</dbReference>
<dbReference type="SUPFAM" id="SSF55729">
    <property type="entry name" value="Acyl-CoA N-acyltransferases (Nat)"/>
    <property type="match status" value="1"/>
</dbReference>
<evidence type="ECO:0000256" key="4">
    <source>
        <dbReference type="ARBA" id="ARBA00022825"/>
    </source>
</evidence>
<dbReference type="InterPro" id="IPR036852">
    <property type="entry name" value="Peptidase_S8/S53_dom_sf"/>
</dbReference>
<comment type="similarity">
    <text evidence="1 5">Belongs to the peptidase S8 family.</text>
</comment>
<accession>A0ABV8FED9</accession>
<evidence type="ECO:0000259" key="8">
    <source>
        <dbReference type="Pfam" id="PF00583"/>
    </source>
</evidence>
<sequence length="450" mass="47032">IEAGVLVCAPAGNDYGRNSLAPAILPGVLAVGAHRADGAMFFYSNHGPAYAGHGIAALGEAVLGATPGDAGVKAQKGTCVSVALVTGTAALLVSLQRHLGHPPDPLAVRDALLATARPCTPDQAHGQPERCLNGYLDLPAAAAHLFRDLPPLLAPEPEHTPEPDRRHTPARSTPPPQLAQPSAHQPATEHAGASRPDRPTDATIVTLTQRPDLTGTRAPSPGPSSLAFLQGDLAGRWSALAGLQHRFPQFSLRAVAPDGTIVGSGHAIPFALHASERGGRLPDGGWDELLTWAFADLHHGTPPDSLGALSIWVAPDQRGTGLADRLLAAVKDAARTAGLDQVAVPVRPTRKHHEPHTPMADYAARTRPDGLPADPWLRTHIRAGGHITGIAPASMVVAASLAQWRTWTGVPFDTDGPVLVPGALVPVHASLAHDHACYVEPNIWVCHQLH</sequence>
<feature type="domain" description="N-acetyltransferase" evidence="8">
    <location>
        <begin position="307"/>
        <end position="347"/>
    </location>
</feature>
<dbReference type="RefSeq" id="WP_386196537.1">
    <property type="nucleotide sequence ID" value="NZ_JBHSBC010000053.1"/>
</dbReference>